<feature type="transmembrane region" description="Helical" evidence="1">
    <location>
        <begin position="251"/>
        <end position="273"/>
    </location>
</feature>
<evidence type="ECO:0000256" key="1">
    <source>
        <dbReference type="SAM" id="Phobius"/>
    </source>
</evidence>
<name>A0A133URH1_9EURY</name>
<feature type="transmembrane region" description="Helical" evidence="1">
    <location>
        <begin position="194"/>
        <end position="213"/>
    </location>
</feature>
<dbReference type="AlphaFoldDB" id="A0A133URH1"/>
<keyword evidence="1" id="KW-1133">Transmembrane helix</keyword>
<feature type="transmembrane region" description="Helical" evidence="1">
    <location>
        <begin position="6"/>
        <end position="25"/>
    </location>
</feature>
<evidence type="ECO:0008006" key="4">
    <source>
        <dbReference type="Google" id="ProtNLM"/>
    </source>
</evidence>
<evidence type="ECO:0000313" key="2">
    <source>
        <dbReference type="EMBL" id="KXA96834.1"/>
    </source>
</evidence>
<reference evidence="2 3" key="1">
    <citation type="journal article" date="2016" name="Sci. Rep.">
        <title>Metabolic traits of an uncultured archaeal lineage -MSBL1- from brine pools of the Red Sea.</title>
        <authorList>
            <person name="Mwirichia R."/>
            <person name="Alam I."/>
            <person name="Rashid M."/>
            <person name="Vinu M."/>
            <person name="Ba-Alawi W."/>
            <person name="Anthony Kamau A."/>
            <person name="Kamanda Ngugi D."/>
            <person name="Goker M."/>
            <person name="Klenk H.P."/>
            <person name="Bajic V."/>
            <person name="Stingl U."/>
        </authorList>
    </citation>
    <scope>NUCLEOTIDE SEQUENCE [LARGE SCALE GENOMIC DNA]</scope>
    <source>
        <strain evidence="2">SCGC-AAA259I14</strain>
    </source>
</reference>
<dbReference type="PANTHER" id="PTHR39419:SF1">
    <property type="entry name" value="SLL0814 PROTEIN"/>
    <property type="match status" value="1"/>
</dbReference>
<dbReference type="PANTHER" id="PTHR39419">
    <property type="entry name" value="SLL0814 PROTEIN"/>
    <property type="match status" value="1"/>
</dbReference>
<feature type="transmembrane region" description="Helical" evidence="1">
    <location>
        <begin position="97"/>
        <end position="118"/>
    </location>
</feature>
<gene>
    <name evidence="2" type="ORF">AKJ38_02515</name>
</gene>
<feature type="transmembrane region" description="Helical" evidence="1">
    <location>
        <begin position="62"/>
        <end position="85"/>
    </location>
</feature>
<feature type="transmembrane region" description="Helical" evidence="1">
    <location>
        <begin position="130"/>
        <end position="156"/>
    </location>
</feature>
<dbReference type="EMBL" id="LHXS01000040">
    <property type="protein sequence ID" value="KXA96834.1"/>
    <property type="molecule type" value="Genomic_DNA"/>
</dbReference>
<evidence type="ECO:0000313" key="3">
    <source>
        <dbReference type="Proteomes" id="UP000070414"/>
    </source>
</evidence>
<dbReference type="Pfam" id="PF04240">
    <property type="entry name" value="Caroten_synth"/>
    <property type="match status" value="1"/>
</dbReference>
<proteinExistence type="predicted"/>
<organism evidence="2 3">
    <name type="scientific">candidate division MSBL1 archaeon SCGC-AAA259I14</name>
    <dbReference type="NCBI Taxonomy" id="1698268"/>
    <lineage>
        <taxon>Archaea</taxon>
        <taxon>Methanobacteriati</taxon>
        <taxon>Methanobacteriota</taxon>
        <taxon>candidate division MSBL1</taxon>
    </lineage>
</organism>
<comment type="caution">
    <text evidence="2">The sequence shown here is derived from an EMBL/GenBank/DDBJ whole genome shotgun (WGS) entry which is preliminary data.</text>
</comment>
<dbReference type="InterPro" id="IPR007354">
    <property type="entry name" value="CruF-like"/>
</dbReference>
<sequence>MVVTIYHIFTGVMLFASLLCFKHAVGRKDRLTFYFTSLVYGLVLEKLTIVVCHQYTYPASKYFLTVMGVPIAIGLGWSAVIYTSFETGKTLGFSKKLLPLFTGAFVLHVDLSMDAIAIRVPFWSWTPPGPWFGVALGNFFGWFSVALLFSGFFLFFKGKIRNNLITGVLTLLFSNLTLIIFLKIWLLVTGTTASEVILLITVFITSGSVLVWKGKIQPKKTEWELLGSLSTFHIFFISVLFYFGFFREYPLLIPLSLLTLSISFFVHFLGRIFDFSVLHSGLRR</sequence>
<feature type="transmembrane region" description="Helical" evidence="1">
    <location>
        <begin position="225"/>
        <end position="245"/>
    </location>
</feature>
<keyword evidence="1" id="KW-0472">Membrane</keyword>
<protein>
    <recommendedName>
        <fullName evidence="4">Carotenoid biosynthesis protein</fullName>
    </recommendedName>
</protein>
<keyword evidence="3" id="KW-1185">Reference proteome</keyword>
<feature type="transmembrane region" description="Helical" evidence="1">
    <location>
        <begin position="32"/>
        <end position="56"/>
    </location>
</feature>
<accession>A0A133URH1</accession>
<dbReference type="Proteomes" id="UP000070414">
    <property type="component" value="Unassembled WGS sequence"/>
</dbReference>
<keyword evidence="1" id="KW-0812">Transmembrane</keyword>
<feature type="transmembrane region" description="Helical" evidence="1">
    <location>
        <begin position="168"/>
        <end position="188"/>
    </location>
</feature>